<sequence>MFDNAIKPQPEANGAPKNGGDRPITTVINIEPEPETESPIGIFTSQPERQQQQPEQLQSESESDRMANFDDTLQRARLAFSSGKTRNVSFRRKQLENLLRCYEEHENEIISALEADLRRPKQESLIVETEFMKNDIKHILFHLDEWVQSEKPSKSFVNLMDDVQIYNDPFGVVLVIGAWNYPLQLLLVPVASAIAAGNCVDCYPVVCGGPSETAELLNQRFDYIFYTGSTRVGKIIHAAANKYLTPTTLELGGKSPCYIDKSVELRTAVKRILWGKLINCGQTCIAPDYILCSKEVQEKFIAEAKDVLKEWYGENIQSSPDLSRVINANNFQRLLGLMKSGRVAVGGNYDASERFIEPTILVDVKESDPIMEEEIFGPILPIFNVESAYDAIKFINARESPLVLYIFTSETEVQNLFINGTQSGGLCVNDTIMHYAVDVLPFGGVGMSGMGSYHGKYGFETFTHKKSCLGKDLSAFGEKLASARYPPYSDRKGSLLSFLLRKRRPLPNLHLSHVLAIGLGVGLTVLANYYLQVRKV</sequence>
<dbReference type="InterPro" id="IPR016163">
    <property type="entry name" value="Ald_DH_C"/>
</dbReference>
<reference evidence="10 11" key="1">
    <citation type="journal article" date="2007" name="Nature">
        <title>Evolution of genes and genomes on the Drosophila phylogeny.</title>
        <authorList>
            <consortium name="Drosophila 12 Genomes Consortium"/>
            <person name="Clark A.G."/>
            <person name="Eisen M.B."/>
            <person name="Smith D.R."/>
            <person name="Bergman C.M."/>
            <person name="Oliver B."/>
            <person name="Markow T.A."/>
            <person name="Kaufman T.C."/>
            <person name="Kellis M."/>
            <person name="Gelbart W."/>
            <person name="Iyer V.N."/>
            <person name="Pollard D.A."/>
            <person name="Sackton T.B."/>
            <person name="Larracuente A.M."/>
            <person name="Singh N.D."/>
            <person name="Abad J.P."/>
            <person name="Abt D.N."/>
            <person name="Adryan B."/>
            <person name="Aguade M."/>
            <person name="Akashi H."/>
            <person name="Anderson W.W."/>
            <person name="Aquadro C.F."/>
            <person name="Ardell D.H."/>
            <person name="Arguello R."/>
            <person name="Artieri C.G."/>
            <person name="Barbash D.A."/>
            <person name="Barker D."/>
            <person name="Barsanti P."/>
            <person name="Batterham P."/>
            <person name="Batzoglou S."/>
            <person name="Begun D."/>
            <person name="Bhutkar A."/>
            <person name="Blanco E."/>
            <person name="Bosak S.A."/>
            <person name="Bradley R.K."/>
            <person name="Brand A.D."/>
            <person name="Brent M.R."/>
            <person name="Brooks A.N."/>
            <person name="Brown R.H."/>
            <person name="Butlin R.K."/>
            <person name="Caggese C."/>
            <person name="Calvi B.R."/>
            <person name="Bernardo de Carvalho A."/>
            <person name="Caspi A."/>
            <person name="Castrezana S."/>
            <person name="Celniker S.E."/>
            <person name="Chang J.L."/>
            <person name="Chapple C."/>
            <person name="Chatterji S."/>
            <person name="Chinwalla A."/>
            <person name="Civetta A."/>
            <person name="Clifton S.W."/>
            <person name="Comeron J.M."/>
            <person name="Costello J.C."/>
            <person name="Coyne J.A."/>
            <person name="Daub J."/>
            <person name="David R.G."/>
            <person name="Delcher A.L."/>
            <person name="Delehaunty K."/>
            <person name="Do C.B."/>
            <person name="Ebling H."/>
            <person name="Edwards K."/>
            <person name="Eickbush T."/>
            <person name="Evans J.D."/>
            <person name="Filipski A."/>
            <person name="Findeiss S."/>
            <person name="Freyhult E."/>
            <person name="Fulton L."/>
            <person name="Fulton R."/>
            <person name="Garcia A.C."/>
            <person name="Gardiner A."/>
            <person name="Garfield D.A."/>
            <person name="Garvin B.E."/>
            <person name="Gibson G."/>
            <person name="Gilbert D."/>
            <person name="Gnerre S."/>
            <person name="Godfrey J."/>
            <person name="Good R."/>
            <person name="Gotea V."/>
            <person name="Gravely B."/>
            <person name="Greenberg A.J."/>
            <person name="Griffiths-Jones S."/>
            <person name="Gross S."/>
            <person name="Guigo R."/>
            <person name="Gustafson E.A."/>
            <person name="Haerty W."/>
            <person name="Hahn M.W."/>
            <person name="Halligan D.L."/>
            <person name="Halpern A.L."/>
            <person name="Halter G.M."/>
            <person name="Han M.V."/>
            <person name="Heger A."/>
            <person name="Hillier L."/>
            <person name="Hinrichs A.S."/>
            <person name="Holmes I."/>
            <person name="Hoskins R.A."/>
            <person name="Hubisz M.J."/>
            <person name="Hultmark D."/>
            <person name="Huntley M.A."/>
            <person name="Jaffe D.B."/>
            <person name="Jagadeeshan S."/>
            <person name="Jeck W.R."/>
            <person name="Johnson J."/>
            <person name="Jones C.D."/>
            <person name="Jordan W.C."/>
            <person name="Karpen G.H."/>
            <person name="Kataoka E."/>
            <person name="Keightley P.D."/>
            <person name="Kheradpour P."/>
            <person name="Kirkness E.F."/>
            <person name="Koerich L.B."/>
            <person name="Kristiansen K."/>
            <person name="Kudrna D."/>
            <person name="Kulathinal R.J."/>
            <person name="Kumar S."/>
            <person name="Kwok R."/>
            <person name="Lander E."/>
            <person name="Langley C.H."/>
            <person name="Lapoint R."/>
            <person name="Lazzaro B.P."/>
            <person name="Lee S.J."/>
            <person name="Levesque L."/>
            <person name="Li R."/>
            <person name="Lin C.F."/>
            <person name="Lin M.F."/>
            <person name="Lindblad-Toh K."/>
            <person name="Llopart A."/>
            <person name="Long M."/>
            <person name="Low L."/>
            <person name="Lozovsky E."/>
            <person name="Lu J."/>
            <person name="Luo M."/>
            <person name="Machado C.A."/>
            <person name="Makalowski W."/>
            <person name="Marzo M."/>
            <person name="Matsuda M."/>
            <person name="Matzkin L."/>
            <person name="McAllister B."/>
            <person name="McBride C.S."/>
            <person name="McKernan B."/>
            <person name="McKernan K."/>
            <person name="Mendez-Lago M."/>
            <person name="Minx P."/>
            <person name="Mollenhauer M.U."/>
            <person name="Montooth K."/>
            <person name="Mount S.M."/>
            <person name="Mu X."/>
            <person name="Myers E."/>
            <person name="Negre B."/>
            <person name="Newfeld S."/>
            <person name="Nielsen R."/>
            <person name="Noor M.A."/>
            <person name="O'Grady P."/>
            <person name="Pachter L."/>
            <person name="Papaceit M."/>
            <person name="Parisi M.J."/>
            <person name="Parisi M."/>
            <person name="Parts L."/>
            <person name="Pedersen J.S."/>
            <person name="Pesole G."/>
            <person name="Phillippy A.M."/>
            <person name="Ponting C.P."/>
            <person name="Pop M."/>
            <person name="Porcelli D."/>
            <person name="Powell J.R."/>
            <person name="Prohaska S."/>
            <person name="Pruitt K."/>
            <person name="Puig M."/>
            <person name="Quesneville H."/>
            <person name="Ram K.R."/>
            <person name="Rand D."/>
            <person name="Rasmussen M.D."/>
            <person name="Reed L.K."/>
            <person name="Reenan R."/>
            <person name="Reily A."/>
            <person name="Remington K.A."/>
            <person name="Rieger T.T."/>
            <person name="Ritchie M.G."/>
            <person name="Robin C."/>
            <person name="Rogers Y.H."/>
            <person name="Rohde C."/>
            <person name="Rozas J."/>
            <person name="Rubenfield M.J."/>
            <person name="Ruiz A."/>
            <person name="Russo S."/>
            <person name="Salzberg S.L."/>
            <person name="Sanchez-Gracia A."/>
            <person name="Saranga D.J."/>
            <person name="Sato H."/>
            <person name="Schaeffer S.W."/>
            <person name="Schatz M.C."/>
            <person name="Schlenke T."/>
            <person name="Schwartz R."/>
            <person name="Segarra C."/>
            <person name="Singh R.S."/>
            <person name="Sirot L."/>
            <person name="Sirota M."/>
            <person name="Sisneros N.B."/>
            <person name="Smith C.D."/>
            <person name="Smith T.F."/>
            <person name="Spieth J."/>
            <person name="Stage D.E."/>
            <person name="Stark A."/>
            <person name="Stephan W."/>
            <person name="Strausberg R.L."/>
            <person name="Strempel S."/>
            <person name="Sturgill D."/>
            <person name="Sutton G."/>
            <person name="Sutton G.G."/>
            <person name="Tao W."/>
            <person name="Teichmann S."/>
            <person name="Tobari Y.N."/>
            <person name="Tomimura Y."/>
            <person name="Tsolas J.M."/>
            <person name="Valente V.L."/>
            <person name="Venter E."/>
            <person name="Venter J.C."/>
            <person name="Vicario S."/>
            <person name="Vieira F.G."/>
            <person name="Vilella A.J."/>
            <person name="Villasante A."/>
            <person name="Walenz B."/>
            <person name="Wang J."/>
            <person name="Wasserman M."/>
            <person name="Watts T."/>
            <person name="Wilson D."/>
            <person name="Wilson R.K."/>
            <person name="Wing R.A."/>
            <person name="Wolfner M.F."/>
            <person name="Wong A."/>
            <person name="Wong G.K."/>
            <person name="Wu C.I."/>
            <person name="Wu G."/>
            <person name="Yamamoto D."/>
            <person name="Yang H.P."/>
            <person name="Yang S.P."/>
            <person name="Yorke J.A."/>
            <person name="Yoshida K."/>
            <person name="Zdobnov E."/>
            <person name="Zhang P."/>
            <person name="Zhang Y."/>
            <person name="Zimin A.V."/>
            <person name="Baldwin J."/>
            <person name="Abdouelleil A."/>
            <person name="Abdulkadir J."/>
            <person name="Abebe A."/>
            <person name="Abera B."/>
            <person name="Abreu J."/>
            <person name="Acer S.C."/>
            <person name="Aftuck L."/>
            <person name="Alexander A."/>
            <person name="An P."/>
            <person name="Anderson E."/>
            <person name="Anderson S."/>
            <person name="Arachi H."/>
            <person name="Azer M."/>
            <person name="Bachantsang P."/>
            <person name="Barry A."/>
            <person name="Bayul T."/>
            <person name="Berlin A."/>
            <person name="Bessette D."/>
            <person name="Bloom T."/>
            <person name="Blye J."/>
            <person name="Boguslavskiy L."/>
            <person name="Bonnet C."/>
            <person name="Boukhgalter B."/>
            <person name="Bourzgui I."/>
            <person name="Brown A."/>
            <person name="Cahill P."/>
            <person name="Channer S."/>
            <person name="Cheshatsang Y."/>
            <person name="Chuda L."/>
            <person name="Citroen M."/>
            <person name="Collymore A."/>
            <person name="Cooke P."/>
            <person name="Costello M."/>
            <person name="D'Aco K."/>
            <person name="Daza R."/>
            <person name="De Haan G."/>
            <person name="DeGray S."/>
            <person name="DeMaso C."/>
            <person name="Dhargay N."/>
            <person name="Dooley K."/>
            <person name="Dooley E."/>
            <person name="Doricent M."/>
            <person name="Dorje P."/>
            <person name="Dorjee K."/>
            <person name="Dupes A."/>
            <person name="Elong R."/>
            <person name="Falk J."/>
            <person name="Farina A."/>
            <person name="Faro S."/>
            <person name="Ferguson D."/>
            <person name="Fisher S."/>
            <person name="Foley C.D."/>
            <person name="Franke A."/>
            <person name="Friedrich D."/>
            <person name="Gadbois L."/>
            <person name="Gearin G."/>
            <person name="Gearin C.R."/>
            <person name="Giannoukos G."/>
            <person name="Goode T."/>
            <person name="Graham J."/>
            <person name="Grandbois E."/>
            <person name="Grewal S."/>
            <person name="Gyaltsen K."/>
            <person name="Hafez N."/>
            <person name="Hagos B."/>
            <person name="Hall J."/>
            <person name="Henson C."/>
            <person name="Hollinger A."/>
            <person name="Honan T."/>
            <person name="Huard M.D."/>
            <person name="Hughes L."/>
            <person name="Hurhula B."/>
            <person name="Husby M.E."/>
            <person name="Kamat A."/>
            <person name="Kanga B."/>
            <person name="Kashin S."/>
            <person name="Khazanovich D."/>
            <person name="Kisner P."/>
            <person name="Lance K."/>
            <person name="Lara M."/>
            <person name="Lee W."/>
            <person name="Lennon N."/>
            <person name="Letendre F."/>
            <person name="LeVine R."/>
            <person name="Lipovsky A."/>
            <person name="Liu X."/>
            <person name="Liu J."/>
            <person name="Liu S."/>
            <person name="Lokyitsang T."/>
            <person name="Lokyitsang Y."/>
            <person name="Lubonja R."/>
            <person name="Lui A."/>
            <person name="MacDonald P."/>
            <person name="Magnisalis V."/>
            <person name="Maru K."/>
            <person name="Matthews C."/>
            <person name="McCusker W."/>
            <person name="McDonough S."/>
            <person name="Mehta T."/>
            <person name="Meldrim J."/>
            <person name="Meneus L."/>
            <person name="Mihai O."/>
            <person name="Mihalev A."/>
            <person name="Mihova T."/>
            <person name="Mittelman R."/>
            <person name="Mlenga V."/>
            <person name="Montmayeur A."/>
            <person name="Mulrain L."/>
            <person name="Navidi A."/>
            <person name="Naylor J."/>
            <person name="Negash T."/>
            <person name="Nguyen T."/>
            <person name="Nguyen N."/>
            <person name="Nicol R."/>
            <person name="Norbu C."/>
            <person name="Norbu N."/>
            <person name="Novod N."/>
            <person name="O'Neill B."/>
            <person name="Osman S."/>
            <person name="Markiewicz E."/>
            <person name="Oyono O.L."/>
            <person name="Patti C."/>
            <person name="Phunkhang P."/>
            <person name="Pierre F."/>
            <person name="Priest M."/>
            <person name="Raghuraman S."/>
            <person name="Rege F."/>
            <person name="Reyes R."/>
            <person name="Rise C."/>
            <person name="Rogov P."/>
            <person name="Ross K."/>
            <person name="Ryan E."/>
            <person name="Settipalli S."/>
            <person name="Shea T."/>
            <person name="Sherpa N."/>
            <person name="Shi L."/>
            <person name="Shih D."/>
            <person name="Sparrow T."/>
            <person name="Spaulding J."/>
            <person name="Stalker J."/>
            <person name="Stange-Thomann N."/>
            <person name="Stavropoulos S."/>
            <person name="Stone C."/>
            <person name="Strader C."/>
            <person name="Tesfaye S."/>
            <person name="Thomson T."/>
            <person name="Thoulutsang Y."/>
            <person name="Thoulutsang D."/>
            <person name="Topham K."/>
            <person name="Topping I."/>
            <person name="Tsamla T."/>
            <person name="Vassiliev H."/>
            <person name="Vo A."/>
            <person name="Wangchuk T."/>
            <person name="Wangdi T."/>
            <person name="Weiand M."/>
            <person name="Wilkinson J."/>
            <person name="Wilson A."/>
            <person name="Yadav S."/>
            <person name="Young G."/>
            <person name="Yu Q."/>
            <person name="Zembek L."/>
            <person name="Zhong D."/>
            <person name="Zimmer A."/>
            <person name="Zwirko Z."/>
            <person name="Jaffe D.B."/>
            <person name="Alvarez P."/>
            <person name="Brockman W."/>
            <person name="Butler J."/>
            <person name="Chin C."/>
            <person name="Gnerre S."/>
            <person name="Grabherr M."/>
            <person name="Kleber M."/>
            <person name="Mauceli E."/>
            <person name="MacCallum I."/>
        </authorList>
    </citation>
    <scope>NUCLEOTIDE SEQUENCE [LARGE SCALE GENOMIC DNA]</scope>
    <source>
        <strain evidence="11">white501</strain>
    </source>
</reference>
<keyword evidence="8" id="KW-0812">Transmembrane</keyword>
<dbReference type="Pfam" id="PF00171">
    <property type="entry name" value="Aldedh"/>
    <property type="match status" value="2"/>
</dbReference>
<dbReference type="OMA" id="AVHLTNQ"/>
<keyword evidence="2 3" id="KW-0560">Oxidoreductase</keyword>
<evidence type="ECO:0000256" key="1">
    <source>
        <dbReference type="ARBA" id="ARBA00009986"/>
    </source>
</evidence>
<dbReference type="InterPro" id="IPR016162">
    <property type="entry name" value="Ald_DH_N"/>
</dbReference>
<dbReference type="PIRSF" id="PIRSF036492">
    <property type="entry name" value="ALDH"/>
    <property type="match status" value="1"/>
</dbReference>
<organism evidence="10 11">
    <name type="scientific">Drosophila simulans</name>
    <name type="common">Fruit fly</name>
    <dbReference type="NCBI Taxonomy" id="7240"/>
    <lineage>
        <taxon>Eukaryota</taxon>
        <taxon>Metazoa</taxon>
        <taxon>Ecdysozoa</taxon>
        <taxon>Arthropoda</taxon>
        <taxon>Hexapoda</taxon>
        <taxon>Insecta</taxon>
        <taxon>Pterygota</taxon>
        <taxon>Neoptera</taxon>
        <taxon>Endopterygota</taxon>
        <taxon>Diptera</taxon>
        <taxon>Brachycera</taxon>
        <taxon>Muscomorpha</taxon>
        <taxon>Ephydroidea</taxon>
        <taxon>Drosophilidae</taxon>
        <taxon>Drosophila</taxon>
        <taxon>Sophophora</taxon>
    </lineage>
</organism>
<feature type="domain" description="Aldehyde dehydrogenase" evidence="9">
    <location>
        <begin position="205"/>
        <end position="467"/>
    </location>
</feature>
<evidence type="ECO:0000256" key="4">
    <source>
        <dbReference type="PIRSR" id="PIRSR036492-1"/>
    </source>
</evidence>
<evidence type="ECO:0000256" key="8">
    <source>
        <dbReference type="SAM" id="Phobius"/>
    </source>
</evidence>
<protein>
    <recommendedName>
        <fullName evidence="3">Aldehyde dehydrogenase</fullName>
    </recommendedName>
</protein>
<evidence type="ECO:0000313" key="11">
    <source>
        <dbReference type="Proteomes" id="UP000000304"/>
    </source>
</evidence>
<feature type="active site" evidence="4">
    <location>
        <position position="284"/>
    </location>
</feature>
<dbReference type="Gene3D" id="3.40.605.10">
    <property type="entry name" value="Aldehyde Dehydrogenase, Chain A, domain 1"/>
    <property type="match status" value="2"/>
</dbReference>
<dbReference type="SUPFAM" id="SSF53720">
    <property type="entry name" value="ALDH-like"/>
    <property type="match status" value="1"/>
</dbReference>
<dbReference type="GO" id="GO:0004029">
    <property type="term" value="F:aldehyde dehydrogenase (NAD+) activity"/>
    <property type="evidence" value="ECO:0007669"/>
    <property type="project" value="TreeGrafter"/>
</dbReference>
<dbReference type="InterPro" id="IPR016160">
    <property type="entry name" value="Ald_DH_CS_CYS"/>
</dbReference>
<accession>B4QEB0</accession>
<keyword evidence="11" id="KW-1185">Reference proteome</keyword>
<dbReference type="InterPro" id="IPR016161">
    <property type="entry name" value="Ald_DH/histidinol_DH"/>
</dbReference>
<evidence type="ECO:0000256" key="7">
    <source>
        <dbReference type="SAM" id="MobiDB-lite"/>
    </source>
</evidence>
<dbReference type="SMR" id="B4QEB0"/>
<gene>
    <name evidence="10" type="primary">Dsim\GD10252</name>
    <name evidence="10" type="ORF">Dsim_GD10252</name>
</gene>
<dbReference type="InterPro" id="IPR015590">
    <property type="entry name" value="Aldehyde_DH_dom"/>
</dbReference>
<dbReference type="PANTHER" id="PTHR43570:SF16">
    <property type="entry name" value="ALDEHYDE DEHYDROGENASE TYPE III, ISOFORM Q"/>
    <property type="match status" value="1"/>
</dbReference>
<evidence type="ECO:0000313" key="10">
    <source>
        <dbReference type="EMBL" id="EDX06019.1"/>
    </source>
</evidence>
<feature type="domain" description="Aldehyde dehydrogenase" evidence="9">
    <location>
        <begin position="66"/>
        <end position="200"/>
    </location>
</feature>
<keyword evidence="8" id="KW-1133">Transmembrane helix</keyword>
<dbReference type="AlphaFoldDB" id="B4QEB0"/>
<dbReference type="EMBL" id="CM000362">
    <property type="protein sequence ID" value="EDX06019.1"/>
    <property type="molecule type" value="Genomic_DNA"/>
</dbReference>
<dbReference type="FunFam" id="3.40.309.10:FF:000003">
    <property type="entry name" value="Aldehyde dehydrogenase"/>
    <property type="match status" value="1"/>
</dbReference>
<dbReference type="Gene3D" id="3.40.309.10">
    <property type="entry name" value="Aldehyde Dehydrogenase, Chain A, domain 2"/>
    <property type="match status" value="1"/>
</dbReference>
<feature type="compositionally biased region" description="Low complexity" evidence="7">
    <location>
        <begin position="45"/>
        <end position="60"/>
    </location>
</feature>
<evidence type="ECO:0000256" key="5">
    <source>
        <dbReference type="PROSITE-ProRule" id="PRU10007"/>
    </source>
</evidence>
<dbReference type="GO" id="GO:0005737">
    <property type="term" value="C:cytoplasm"/>
    <property type="evidence" value="ECO:0007669"/>
    <property type="project" value="TreeGrafter"/>
</dbReference>
<feature type="active site" evidence="4 5">
    <location>
        <position position="250"/>
    </location>
</feature>
<proteinExistence type="inferred from homology"/>
<dbReference type="InterPro" id="IPR012394">
    <property type="entry name" value="Aldehyde_DH_NAD(P)"/>
</dbReference>
<dbReference type="GO" id="GO:0006081">
    <property type="term" value="P:aldehyde metabolic process"/>
    <property type="evidence" value="ECO:0007669"/>
    <property type="project" value="InterPro"/>
</dbReference>
<dbReference type="HOGENOM" id="CLU_005391_3_1_1"/>
<dbReference type="PANTHER" id="PTHR43570">
    <property type="entry name" value="ALDEHYDE DEHYDROGENASE"/>
    <property type="match status" value="1"/>
</dbReference>
<evidence type="ECO:0000259" key="9">
    <source>
        <dbReference type="Pfam" id="PF00171"/>
    </source>
</evidence>
<keyword evidence="8" id="KW-0472">Membrane</keyword>
<dbReference type="PROSITE" id="PS00070">
    <property type="entry name" value="ALDEHYDE_DEHYDR_CYS"/>
    <property type="match status" value="1"/>
</dbReference>
<feature type="transmembrane region" description="Helical" evidence="8">
    <location>
        <begin position="511"/>
        <end position="531"/>
    </location>
</feature>
<evidence type="ECO:0000256" key="6">
    <source>
        <dbReference type="RuleBase" id="RU003345"/>
    </source>
</evidence>
<dbReference type="STRING" id="7240.B4QEB0"/>
<evidence type="ECO:0000256" key="3">
    <source>
        <dbReference type="PIRNR" id="PIRNR036492"/>
    </source>
</evidence>
<dbReference type="PROSITE" id="PS00687">
    <property type="entry name" value="ALDEHYDE_DEHYDR_GLU"/>
    <property type="match status" value="1"/>
</dbReference>
<dbReference type="PhylomeDB" id="B4QEB0"/>
<dbReference type="InterPro" id="IPR029510">
    <property type="entry name" value="Ald_DH_CS_GLU"/>
</dbReference>
<evidence type="ECO:0000256" key="2">
    <source>
        <dbReference type="ARBA" id="ARBA00023002"/>
    </source>
</evidence>
<dbReference type="OrthoDB" id="440325at2759"/>
<feature type="region of interest" description="Disordered" evidence="7">
    <location>
        <begin position="1"/>
        <end position="65"/>
    </location>
</feature>
<dbReference type="Proteomes" id="UP000000304">
    <property type="component" value="Chromosome 2R"/>
</dbReference>
<comment type="similarity">
    <text evidence="1 3 6">Belongs to the aldehyde dehydrogenase family.</text>
</comment>
<name>B4QEB0_DROSI</name>